<dbReference type="PANTHER" id="PTHR16048">
    <property type="entry name" value="MSL2-RELATED"/>
    <property type="match status" value="1"/>
</dbReference>
<evidence type="ECO:0000313" key="10">
    <source>
        <dbReference type="RefSeq" id="XP_033240071.1"/>
    </source>
</evidence>
<dbReference type="Proteomes" id="UP000001819">
    <property type="component" value="Chromosome X"/>
</dbReference>
<dbReference type="InterPro" id="IPR017907">
    <property type="entry name" value="Znf_RING_CS"/>
</dbReference>
<organism evidence="7 8">
    <name type="scientific">Drosophila pseudoobscura pseudoobscura</name>
    <name type="common">Fruit fly</name>
    <dbReference type="NCBI Taxonomy" id="46245"/>
    <lineage>
        <taxon>Eukaryota</taxon>
        <taxon>Metazoa</taxon>
        <taxon>Ecdysozoa</taxon>
        <taxon>Arthropoda</taxon>
        <taxon>Hexapoda</taxon>
        <taxon>Insecta</taxon>
        <taxon>Pterygota</taxon>
        <taxon>Neoptera</taxon>
        <taxon>Endopterygota</taxon>
        <taxon>Diptera</taxon>
        <taxon>Brachycera</taxon>
        <taxon>Muscomorpha</taxon>
        <taxon>Ephydroidea</taxon>
        <taxon>Drosophilidae</taxon>
        <taxon>Drosophila</taxon>
        <taxon>Sophophora</taxon>
    </lineage>
</organism>
<dbReference type="SUPFAM" id="SSF57850">
    <property type="entry name" value="RING/U-box"/>
    <property type="match status" value="1"/>
</dbReference>
<dbReference type="RefSeq" id="XP_015043575.2">
    <property type="nucleotide sequence ID" value="XM_015188089.2"/>
</dbReference>
<keyword evidence="4" id="KW-0539">Nucleus</keyword>
<evidence type="ECO:0000256" key="5">
    <source>
        <dbReference type="SAM" id="MobiDB-lite"/>
    </source>
</evidence>
<feature type="compositionally biased region" description="Polar residues" evidence="5">
    <location>
        <begin position="331"/>
        <end position="345"/>
    </location>
</feature>
<evidence type="ECO:0000256" key="4">
    <source>
        <dbReference type="PROSITE-ProRule" id="PRU01396"/>
    </source>
</evidence>
<gene>
    <name evidence="8 9 10" type="primary">LOC6899940</name>
</gene>
<name>A0A6I8V252_DROPS</name>
<dbReference type="PANTHER" id="PTHR16048:SF3">
    <property type="entry name" value="E3 UBIQUITIN-PROTEIN LIGASE MSL2"/>
    <property type="match status" value="1"/>
</dbReference>
<dbReference type="InterPro" id="IPR013083">
    <property type="entry name" value="Znf_RING/FYVE/PHD"/>
</dbReference>
<keyword evidence="4" id="KW-0158">Chromosome</keyword>
<evidence type="ECO:0000256" key="2">
    <source>
        <dbReference type="ARBA" id="ARBA00022771"/>
    </source>
</evidence>
<dbReference type="InterPro" id="IPR032043">
    <property type="entry name" value="Msl2_Znf-RING"/>
</dbReference>
<dbReference type="CDD" id="cd13122">
    <property type="entry name" value="MSL2_CXC"/>
    <property type="match status" value="1"/>
</dbReference>
<dbReference type="GO" id="GO:0061630">
    <property type="term" value="F:ubiquitin protein ligase activity"/>
    <property type="evidence" value="ECO:0007669"/>
    <property type="project" value="InterPro"/>
</dbReference>
<dbReference type="PROSITE" id="PS00518">
    <property type="entry name" value="ZF_RING_1"/>
    <property type="match status" value="1"/>
</dbReference>
<dbReference type="InterPro" id="IPR037922">
    <property type="entry name" value="MSL2"/>
</dbReference>
<dbReference type="AlphaFoldDB" id="A0A6I8V252"/>
<protein>
    <submittedName>
        <fullName evidence="8 9">E3 ubiquitin-protein ligase msl-2-like</fullName>
    </submittedName>
</protein>
<dbReference type="InterPro" id="IPR033467">
    <property type="entry name" value="Tesmin/TSO1-like_CXC"/>
</dbReference>
<dbReference type="Pfam" id="PF16685">
    <property type="entry name" value="zf-RING_10"/>
    <property type="match status" value="1"/>
</dbReference>
<dbReference type="RefSeq" id="XP_002135308.2">
    <property type="nucleotide sequence ID" value="XM_002135272.3"/>
</dbReference>
<proteinExistence type="inferred from homology"/>
<dbReference type="InterPro" id="IPR032049">
    <property type="entry name" value="Msl2-CXC"/>
</dbReference>
<dbReference type="RefSeq" id="XP_033240071.1">
    <property type="nucleotide sequence ID" value="XM_033384180.1"/>
</dbReference>
<keyword evidence="7" id="KW-1185">Reference proteome</keyword>
<evidence type="ECO:0000259" key="6">
    <source>
        <dbReference type="PROSITE" id="PS52051"/>
    </source>
</evidence>
<feature type="region of interest" description="Disordered" evidence="5">
    <location>
        <begin position="463"/>
        <end position="521"/>
    </location>
</feature>
<evidence type="ECO:0000256" key="1">
    <source>
        <dbReference type="ARBA" id="ARBA00022723"/>
    </source>
</evidence>
<dbReference type="GO" id="GO:0008270">
    <property type="term" value="F:zinc ion binding"/>
    <property type="evidence" value="ECO:0007669"/>
    <property type="project" value="UniProtKB-KW"/>
</dbReference>
<dbReference type="KEGG" id="dpo:6899940"/>
<dbReference type="GO" id="GO:0072487">
    <property type="term" value="C:MSL complex"/>
    <property type="evidence" value="ECO:0007669"/>
    <property type="project" value="UniProtKB-UniRule"/>
</dbReference>
<comment type="similarity">
    <text evidence="4">Belongs to the MSL2 family.</text>
</comment>
<sequence>MTAQTVYSKVVGLVFIPFGTGANLPQHYIDDLSSGIAELRQLLSCVVCCRLLVDPFGPNGKDCQHYVCRLCVGGSKRLVPRCSQCEDCLSFETYKENRPIATQLHCYQALCVHLLLQQSSMLRQLAPQFPDLSHVAQCPRIRLPRMTTQQILREGYEYDDMLPTTAAAQTPAAQTPAAQTPSFQSEDFYTERYSHLSEALEIGQVFGIEAAPQPAPLAKTTAEVEVLQENVSQEEAHWENVSDDEEYFGDVSQEEAFLENMSEETFMDSVTHEASLEIVSGSQATSRESIVEELYKENTSKKASQEQSAWDGMYQEIPRSSASQDIDLPEASQQLNSSQEYTPSTKYRKKDTEMTPFNSKPIIISNVQLKPPRPIHAIAAEAPSLAPVQCWDQEPVPVPKPYQEGVYKENSQETASQVVLQESGSQATSRESIVEELYKEINSKKASQEQSAWDGMYQEIPRSSASQDIDLPESSQQLNSSQEYAPSTTKYRKKDTEMNPSSQVRDQEPVAVPKPTPAAPKAFPTKAYLKYYASTDTPSNTTGLPRRNAGNTKNAAAICRCGSSAKVVNQKTTCRNSRCRCYVSGNSCTNCHCFGCHNPHKTDFLDSDDEDELENVPPPSTPSPQSEKKPAPTEAVATATETKQTVLGGSQGNLNLVLVNNLEQSQHPLVLIEKEHGEYQGYNLFQGSEPIDPATVGFLRVKMQNVNSTRQIAEYAYVIPPFPVVP</sequence>
<keyword evidence="2" id="KW-0863">Zinc-finger</keyword>
<reference evidence="8 9" key="1">
    <citation type="submission" date="2025-04" db="UniProtKB">
        <authorList>
            <consortium name="RefSeq"/>
        </authorList>
    </citation>
    <scope>IDENTIFICATION</scope>
    <source>
        <strain evidence="8 9">MV-25-SWS-2005</strain>
        <tissue evidence="8 9">Whole body</tissue>
    </source>
</reference>
<feature type="region of interest" description="Disordered" evidence="5">
    <location>
        <begin position="331"/>
        <end position="352"/>
    </location>
</feature>
<accession>A0A6I8V252</accession>
<evidence type="ECO:0000313" key="9">
    <source>
        <dbReference type="RefSeq" id="XP_015043575.2"/>
    </source>
</evidence>
<evidence type="ECO:0000313" key="7">
    <source>
        <dbReference type="Proteomes" id="UP000001819"/>
    </source>
</evidence>
<dbReference type="PROSITE" id="PS52051">
    <property type="entry name" value="CXC_MSL2"/>
    <property type="match status" value="1"/>
</dbReference>
<dbReference type="GO" id="GO:0016567">
    <property type="term" value="P:protein ubiquitination"/>
    <property type="evidence" value="ECO:0007669"/>
    <property type="project" value="TreeGrafter"/>
</dbReference>
<dbReference type="CDD" id="cd16522">
    <property type="entry name" value="RING-HC_MSL2"/>
    <property type="match status" value="1"/>
</dbReference>
<feature type="domain" description="CXC MSL2-type" evidence="6">
    <location>
        <begin position="554"/>
        <end position="606"/>
    </location>
</feature>
<evidence type="ECO:0000256" key="3">
    <source>
        <dbReference type="ARBA" id="ARBA00022833"/>
    </source>
</evidence>
<keyword evidence="1" id="KW-0479">Metal-binding</keyword>
<keyword evidence="3" id="KW-0862">Zinc</keyword>
<dbReference type="Pfam" id="PF16682">
    <property type="entry name" value="MSL2-CXC"/>
    <property type="match status" value="1"/>
</dbReference>
<dbReference type="Gene3D" id="3.30.40.10">
    <property type="entry name" value="Zinc/RING finger domain, C3HC4 (zinc finger)"/>
    <property type="match status" value="1"/>
</dbReference>
<feature type="compositionally biased region" description="Polar residues" evidence="5">
    <location>
        <begin position="463"/>
        <end position="489"/>
    </location>
</feature>
<feature type="region of interest" description="Disordered" evidence="5">
    <location>
        <begin position="607"/>
        <end position="634"/>
    </location>
</feature>
<dbReference type="SMART" id="SM01114">
    <property type="entry name" value="CXC"/>
    <property type="match status" value="1"/>
</dbReference>
<evidence type="ECO:0000313" key="8">
    <source>
        <dbReference type="RefSeq" id="XP_002135308.2"/>
    </source>
</evidence>